<protein>
    <submittedName>
        <fullName evidence="2">Uncharacterized protein</fullName>
    </submittedName>
</protein>
<evidence type="ECO:0000313" key="2">
    <source>
        <dbReference type="EMBL" id="TPG64383.1"/>
    </source>
</evidence>
<name>A0A502GTV5_9BACT</name>
<gene>
    <name evidence="2" type="ORF">EAH73_14470</name>
</gene>
<feature type="compositionally biased region" description="Basic and acidic residues" evidence="1">
    <location>
        <begin position="7"/>
        <end position="26"/>
    </location>
</feature>
<dbReference type="AlphaFoldDB" id="A0A502GTV5"/>
<accession>A0A502GTV5</accession>
<keyword evidence="3" id="KW-1185">Reference proteome</keyword>
<feature type="compositionally biased region" description="Basic and acidic residues" evidence="1">
    <location>
        <begin position="55"/>
        <end position="68"/>
    </location>
</feature>
<dbReference type="RefSeq" id="WP_140467785.1">
    <property type="nucleotide sequence ID" value="NZ_RCYZ01000006.1"/>
</dbReference>
<dbReference type="EMBL" id="RCYZ01000006">
    <property type="protein sequence ID" value="TPG64383.1"/>
    <property type="molecule type" value="Genomic_DNA"/>
</dbReference>
<reference evidence="2 3" key="1">
    <citation type="journal article" date="2019" name="Environ. Microbiol.">
        <title>Species interactions and distinct microbial communities in high Arctic permafrost affected cryosols are associated with the CH4 and CO2 gas fluxes.</title>
        <authorList>
            <person name="Altshuler I."/>
            <person name="Hamel J."/>
            <person name="Turney S."/>
            <person name="Magnuson E."/>
            <person name="Levesque R."/>
            <person name="Greer C."/>
            <person name="Whyte L.G."/>
        </authorList>
    </citation>
    <scope>NUCLEOTIDE SEQUENCE [LARGE SCALE GENOMIC DNA]</scope>
    <source>
        <strain evidence="2 3">S9.2P</strain>
    </source>
</reference>
<evidence type="ECO:0000313" key="3">
    <source>
        <dbReference type="Proteomes" id="UP000317646"/>
    </source>
</evidence>
<feature type="region of interest" description="Disordered" evidence="1">
    <location>
        <begin position="1"/>
        <end position="68"/>
    </location>
</feature>
<proteinExistence type="predicted"/>
<comment type="caution">
    <text evidence="2">The sequence shown here is derived from an EMBL/GenBank/DDBJ whole genome shotgun (WGS) entry which is preliminary data.</text>
</comment>
<evidence type="ECO:0000256" key="1">
    <source>
        <dbReference type="SAM" id="MobiDB-lite"/>
    </source>
</evidence>
<dbReference type="OrthoDB" id="964393at2"/>
<dbReference type="Proteomes" id="UP000317646">
    <property type="component" value="Unassembled WGS sequence"/>
</dbReference>
<sequence length="68" mass="7679">MPTHHNNQKDSENPDKRNLEGHHKADALPVDDFSEAKEDQLEQDALDAGITHPNRGHDKPNIDKPAYD</sequence>
<organism evidence="2 3">
    <name type="scientific">Hymenobacter nivis</name>
    <dbReference type="NCBI Taxonomy" id="1850093"/>
    <lineage>
        <taxon>Bacteria</taxon>
        <taxon>Pseudomonadati</taxon>
        <taxon>Bacteroidota</taxon>
        <taxon>Cytophagia</taxon>
        <taxon>Cytophagales</taxon>
        <taxon>Hymenobacteraceae</taxon>
        <taxon>Hymenobacter</taxon>
    </lineage>
</organism>